<name>A0ABW3TGH6_9RHOB</name>
<gene>
    <name evidence="1" type="ORF">ACFQ3C_13010</name>
</gene>
<proteinExistence type="predicted"/>
<evidence type="ECO:0000313" key="1">
    <source>
        <dbReference type="EMBL" id="MFD1195586.1"/>
    </source>
</evidence>
<organism evidence="1 2">
    <name type="scientific">Seohaeicola saemankumensis</name>
    <dbReference type="NCBI Taxonomy" id="481181"/>
    <lineage>
        <taxon>Bacteria</taxon>
        <taxon>Pseudomonadati</taxon>
        <taxon>Pseudomonadota</taxon>
        <taxon>Alphaproteobacteria</taxon>
        <taxon>Rhodobacterales</taxon>
        <taxon>Roseobacteraceae</taxon>
        <taxon>Seohaeicola</taxon>
    </lineage>
</organism>
<comment type="caution">
    <text evidence="1">The sequence shown here is derived from an EMBL/GenBank/DDBJ whole genome shotgun (WGS) entry which is preliminary data.</text>
</comment>
<accession>A0ABW3TGH6</accession>
<sequence length="57" mass="6377">MSIQIGSLQKFVKMTGLRADRAIFPYYAPSVSARQTGLGECDRSLNLALQQQDELIF</sequence>
<dbReference type="Proteomes" id="UP001597151">
    <property type="component" value="Unassembled WGS sequence"/>
</dbReference>
<dbReference type="EMBL" id="JBHTKR010000005">
    <property type="protein sequence ID" value="MFD1195586.1"/>
    <property type="molecule type" value="Genomic_DNA"/>
</dbReference>
<reference evidence="2" key="1">
    <citation type="journal article" date="2019" name="Int. J. Syst. Evol. Microbiol.">
        <title>The Global Catalogue of Microorganisms (GCM) 10K type strain sequencing project: providing services to taxonomists for standard genome sequencing and annotation.</title>
        <authorList>
            <consortium name="The Broad Institute Genomics Platform"/>
            <consortium name="The Broad Institute Genome Sequencing Center for Infectious Disease"/>
            <person name="Wu L."/>
            <person name="Ma J."/>
        </authorList>
    </citation>
    <scope>NUCLEOTIDE SEQUENCE [LARGE SCALE GENOMIC DNA]</scope>
    <source>
        <strain evidence="2">CCUG 55328</strain>
    </source>
</reference>
<protein>
    <submittedName>
        <fullName evidence="1">Uncharacterized protein</fullName>
    </submittedName>
</protein>
<dbReference type="RefSeq" id="WP_380792507.1">
    <property type="nucleotide sequence ID" value="NZ_JBHTKR010000005.1"/>
</dbReference>
<evidence type="ECO:0000313" key="2">
    <source>
        <dbReference type="Proteomes" id="UP001597151"/>
    </source>
</evidence>
<keyword evidence="2" id="KW-1185">Reference proteome</keyword>